<dbReference type="EMBL" id="BGZK01001636">
    <property type="protein sequence ID" value="GBP83735.1"/>
    <property type="molecule type" value="Genomic_DNA"/>
</dbReference>
<gene>
    <name evidence="2" type="ORF">EVAR_61364_1</name>
</gene>
<organism evidence="2 3">
    <name type="scientific">Eumeta variegata</name>
    <name type="common">Bagworm moth</name>
    <name type="synonym">Eumeta japonica</name>
    <dbReference type="NCBI Taxonomy" id="151549"/>
    <lineage>
        <taxon>Eukaryota</taxon>
        <taxon>Metazoa</taxon>
        <taxon>Ecdysozoa</taxon>
        <taxon>Arthropoda</taxon>
        <taxon>Hexapoda</taxon>
        <taxon>Insecta</taxon>
        <taxon>Pterygota</taxon>
        <taxon>Neoptera</taxon>
        <taxon>Endopterygota</taxon>
        <taxon>Lepidoptera</taxon>
        <taxon>Glossata</taxon>
        <taxon>Ditrysia</taxon>
        <taxon>Tineoidea</taxon>
        <taxon>Psychidae</taxon>
        <taxon>Oiketicinae</taxon>
        <taxon>Eumeta</taxon>
    </lineage>
</organism>
<evidence type="ECO:0000313" key="2">
    <source>
        <dbReference type="EMBL" id="GBP83735.1"/>
    </source>
</evidence>
<name>A0A4C1ZAW9_EUMVA</name>
<protein>
    <submittedName>
        <fullName evidence="2">Uncharacterized protein</fullName>
    </submittedName>
</protein>
<feature type="region of interest" description="Disordered" evidence="1">
    <location>
        <begin position="49"/>
        <end position="71"/>
    </location>
</feature>
<comment type="caution">
    <text evidence="2">The sequence shown here is derived from an EMBL/GenBank/DDBJ whole genome shotgun (WGS) entry which is preliminary data.</text>
</comment>
<evidence type="ECO:0000313" key="3">
    <source>
        <dbReference type="Proteomes" id="UP000299102"/>
    </source>
</evidence>
<sequence>MQHMDDGALHRCPPIADVFVHSQARTVKINALGASANTQDTMMTCNHIDTNKRGTGEGGRSRTGHINEHDNTPGFMRHDTFCCSVTRYTNNDYDF</sequence>
<evidence type="ECO:0000256" key="1">
    <source>
        <dbReference type="SAM" id="MobiDB-lite"/>
    </source>
</evidence>
<proteinExistence type="predicted"/>
<dbReference type="AlphaFoldDB" id="A0A4C1ZAW9"/>
<dbReference type="Proteomes" id="UP000299102">
    <property type="component" value="Unassembled WGS sequence"/>
</dbReference>
<reference evidence="2 3" key="1">
    <citation type="journal article" date="2019" name="Commun. Biol.">
        <title>The bagworm genome reveals a unique fibroin gene that provides high tensile strength.</title>
        <authorList>
            <person name="Kono N."/>
            <person name="Nakamura H."/>
            <person name="Ohtoshi R."/>
            <person name="Tomita M."/>
            <person name="Numata K."/>
            <person name="Arakawa K."/>
        </authorList>
    </citation>
    <scope>NUCLEOTIDE SEQUENCE [LARGE SCALE GENOMIC DNA]</scope>
</reference>
<accession>A0A4C1ZAW9</accession>
<keyword evidence="3" id="KW-1185">Reference proteome</keyword>